<evidence type="ECO:0000313" key="1">
    <source>
        <dbReference type="EMBL" id="OXA39771.1"/>
    </source>
</evidence>
<name>A0A226D541_FOLCA</name>
<sequence length="507" mass="57537">SVKSLSEMDLQPRGHISQPPFLRVILPKVLARRVHNSEMALEPRGQREEHVSQPPHLALILPEILDVIMSYVPTTDLLASVTHVSRGWEDAARHHLASRSLVDLTPTNMPAYLDTAKTCPYPHKRVHLSDFNFPQMSPEESNLLQAFISSPSTVRITELHLDYFPHGGEPIPAQILALLSTSPSLKYVHFSPKEFTPEMFQPFAMCPTRVKFPNVTKLGIDLPQTLYFGDMSTNIVRSVSQETIRGIVALFPNLKRLQCDTLPQDLVEYFLSGNLSIEEISLRLDRTIKQRPLSIVSRSIFLTQIEFKIDTFNKSTDHHAILATFADRLEKLKISGVDVVSPEFCNLIRAGTITLPEVLPKLKSLEISICPVTLYCRFLRAPKNSPKVPALNLKFSKAEECVQYANQFPVLEKFVVSKVNYSAHPLNEVEWFEISAALLYKFFLHGESLTVQNVHVPLPPKGMKRFKLLTNFPDCQNKFAAERVLCSQFFRRMVTTFPNLNTNLERV</sequence>
<feature type="non-terminal residue" evidence="1">
    <location>
        <position position="1"/>
    </location>
</feature>
<dbReference type="InterPro" id="IPR032675">
    <property type="entry name" value="LRR_dom_sf"/>
</dbReference>
<gene>
    <name evidence="1" type="ORF">Fcan01_25564</name>
</gene>
<reference evidence="1 2" key="1">
    <citation type="submission" date="2015-12" db="EMBL/GenBank/DDBJ databases">
        <title>The genome of Folsomia candida.</title>
        <authorList>
            <person name="Faddeeva A."/>
            <person name="Derks M.F."/>
            <person name="Anvar Y."/>
            <person name="Smit S."/>
            <person name="Van Straalen N."/>
            <person name="Roelofs D."/>
        </authorList>
    </citation>
    <scope>NUCLEOTIDE SEQUENCE [LARGE SCALE GENOMIC DNA]</scope>
    <source>
        <strain evidence="1 2">VU population</strain>
        <tissue evidence="1">Whole body</tissue>
    </source>
</reference>
<dbReference type="InterPro" id="IPR036047">
    <property type="entry name" value="F-box-like_dom_sf"/>
</dbReference>
<dbReference type="Gene3D" id="3.80.10.10">
    <property type="entry name" value="Ribonuclease Inhibitor"/>
    <property type="match status" value="1"/>
</dbReference>
<accession>A0A226D541</accession>
<evidence type="ECO:0008006" key="3">
    <source>
        <dbReference type="Google" id="ProtNLM"/>
    </source>
</evidence>
<keyword evidence="2" id="KW-1185">Reference proteome</keyword>
<evidence type="ECO:0000313" key="2">
    <source>
        <dbReference type="Proteomes" id="UP000198287"/>
    </source>
</evidence>
<dbReference type="SUPFAM" id="SSF81383">
    <property type="entry name" value="F-box domain"/>
    <property type="match status" value="1"/>
</dbReference>
<dbReference type="EMBL" id="LNIX01000037">
    <property type="protein sequence ID" value="OXA39771.1"/>
    <property type="molecule type" value="Genomic_DNA"/>
</dbReference>
<dbReference type="OrthoDB" id="509497at2759"/>
<dbReference type="Proteomes" id="UP000198287">
    <property type="component" value="Unassembled WGS sequence"/>
</dbReference>
<dbReference type="AlphaFoldDB" id="A0A226D541"/>
<proteinExistence type="predicted"/>
<dbReference type="SUPFAM" id="SSF52047">
    <property type="entry name" value="RNI-like"/>
    <property type="match status" value="1"/>
</dbReference>
<comment type="caution">
    <text evidence="1">The sequence shown here is derived from an EMBL/GenBank/DDBJ whole genome shotgun (WGS) entry which is preliminary data.</text>
</comment>
<protein>
    <recommendedName>
        <fullName evidence="3">F-box domain-containing protein</fullName>
    </recommendedName>
</protein>
<organism evidence="1 2">
    <name type="scientific">Folsomia candida</name>
    <name type="common">Springtail</name>
    <dbReference type="NCBI Taxonomy" id="158441"/>
    <lineage>
        <taxon>Eukaryota</taxon>
        <taxon>Metazoa</taxon>
        <taxon>Ecdysozoa</taxon>
        <taxon>Arthropoda</taxon>
        <taxon>Hexapoda</taxon>
        <taxon>Collembola</taxon>
        <taxon>Entomobryomorpha</taxon>
        <taxon>Isotomoidea</taxon>
        <taxon>Isotomidae</taxon>
        <taxon>Proisotominae</taxon>
        <taxon>Folsomia</taxon>
    </lineage>
</organism>